<proteinExistence type="predicted"/>
<dbReference type="Pfam" id="PF07332">
    <property type="entry name" value="Phage_holin_3_6"/>
    <property type="match status" value="1"/>
</dbReference>
<keyword evidence="1" id="KW-0812">Transmembrane</keyword>
<evidence type="ECO:0000313" key="3">
    <source>
        <dbReference type="Proteomes" id="UP000184932"/>
    </source>
</evidence>
<gene>
    <name evidence="2" type="ORF">SAMN05444002_2081</name>
</gene>
<dbReference type="OrthoDB" id="7865288at2"/>
<dbReference type="InterPro" id="IPR009937">
    <property type="entry name" value="Phage_holin_3_6"/>
</dbReference>
<organism evidence="2 3">
    <name type="scientific">Vannielia litorea</name>
    <dbReference type="NCBI Taxonomy" id="1217970"/>
    <lineage>
        <taxon>Bacteria</taxon>
        <taxon>Pseudomonadati</taxon>
        <taxon>Pseudomonadota</taxon>
        <taxon>Alphaproteobacteria</taxon>
        <taxon>Rhodobacterales</taxon>
        <taxon>Paracoccaceae</taxon>
        <taxon>Vannielia</taxon>
    </lineage>
</organism>
<dbReference type="STRING" id="1217970.SAMN05444002_2081"/>
<dbReference type="RefSeq" id="WP_074256147.1">
    <property type="nucleotide sequence ID" value="NZ_FSRL01000001.1"/>
</dbReference>
<keyword evidence="1" id="KW-1133">Transmembrane helix</keyword>
<name>A0A1N6FZC3_9RHOB</name>
<keyword evidence="1" id="KW-0472">Membrane</keyword>
<feature type="transmembrane region" description="Helical" evidence="1">
    <location>
        <begin position="83"/>
        <end position="101"/>
    </location>
</feature>
<sequence length="135" mass="13747">MSSTDPNAPESTGSLIGEALKHVSSLVRNEVDLARAELDQNLRRAVTAVGLLVAAVVLALTALNVLSAAVVAGLTEAGIEPGWSALIVGVALGVVAAILVAKGTSDLKLSSLAPTRTAENLKRDARALKGDRTDV</sequence>
<feature type="transmembrane region" description="Helical" evidence="1">
    <location>
        <begin position="45"/>
        <end position="71"/>
    </location>
</feature>
<keyword evidence="3" id="KW-1185">Reference proteome</keyword>
<dbReference type="EMBL" id="FSRL01000001">
    <property type="protein sequence ID" value="SIO00604.1"/>
    <property type="molecule type" value="Genomic_DNA"/>
</dbReference>
<reference evidence="3" key="1">
    <citation type="submission" date="2016-11" db="EMBL/GenBank/DDBJ databases">
        <authorList>
            <person name="Varghese N."/>
            <person name="Submissions S."/>
        </authorList>
    </citation>
    <scope>NUCLEOTIDE SEQUENCE [LARGE SCALE GENOMIC DNA]</scope>
    <source>
        <strain evidence="3">DSM 29440</strain>
    </source>
</reference>
<evidence type="ECO:0000256" key="1">
    <source>
        <dbReference type="SAM" id="Phobius"/>
    </source>
</evidence>
<protein>
    <submittedName>
        <fullName evidence="2">Putative Holin-X, holin superfamily III</fullName>
    </submittedName>
</protein>
<dbReference type="AlphaFoldDB" id="A0A1N6FZC3"/>
<dbReference type="Proteomes" id="UP000184932">
    <property type="component" value="Unassembled WGS sequence"/>
</dbReference>
<accession>A0A1N6FZC3</accession>
<evidence type="ECO:0000313" key="2">
    <source>
        <dbReference type="EMBL" id="SIO00604.1"/>
    </source>
</evidence>